<dbReference type="InterPro" id="IPR029058">
    <property type="entry name" value="AB_hydrolase_fold"/>
</dbReference>
<reference evidence="2" key="1">
    <citation type="journal article" date="2017" name="J. Microbiol.">
        <title>Diversity of lactic acid bacteria from Miang, a traditional fermented tea leaf in northern Thailand and their tannin-tolerant ability in tea extract.</title>
        <authorList>
            <person name="Chaikaew S."/>
            <person name="Baipong S."/>
            <person name="Sone T."/>
            <person name="Kanpiengjai A."/>
            <person name="Chui-Chai N."/>
            <person name="Asano K."/>
            <person name="Khanongnuch C."/>
        </authorList>
    </citation>
    <scope>NUCLEOTIDE SEQUENCE</scope>
    <source>
        <strain evidence="2">QA1.1</strain>
    </source>
</reference>
<proteinExistence type="predicted"/>
<accession>A0A2P1JP46</accession>
<organism evidence="2">
    <name type="scientific">Lactiplantibacillus pentosus</name>
    <name type="common">Lactobacillus pentosus</name>
    <dbReference type="NCBI Taxonomy" id="1589"/>
    <lineage>
        <taxon>Bacteria</taxon>
        <taxon>Bacillati</taxon>
        <taxon>Bacillota</taxon>
        <taxon>Bacilli</taxon>
        <taxon>Lactobacillales</taxon>
        <taxon>Lactobacillaceae</taxon>
        <taxon>Lactiplantibacillus</taxon>
    </lineage>
</organism>
<dbReference type="InterPro" id="IPR048124">
    <property type="entry name" value="Tannase_B"/>
</dbReference>
<dbReference type="SUPFAM" id="SSF53474">
    <property type="entry name" value="alpha/beta-Hydrolases"/>
    <property type="match status" value="1"/>
</dbReference>
<dbReference type="GO" id="GO:0050318">
    <property type="term" value="F:tannase activity"/>
    <property type="evidence" value="ECO:0007669"/>
    <property type="project" value="UniProtKB-EC"/>
</dbReference>
<dbReference type="InterPro" id="IPR049492">
    <property type="entry name" value="BD-FAE-like_dom"/>
</dbReference>
<name>A0A2P1JP46_LACPE</name>
<dbReference type="AlphaFoldDB" id="A0A2P1JP46"/>
<dbReference type="EMBL" id="KY950582">
    <property type="protein sequence ID" value="AVO20779.1"/>
    <property type="molecule type" value="Genomic_DNA"/>
</dbReference>
<sequence>MTDTLIFDSDWLTPEQIQMDGKTINYLAAHDIQYVQHPAAAIQRLNVFVPAAYENGGTVNGYTRDTAPIFMPNTVGGYFPGPADDPTRTQWPNNATTIKQALKRGYVVVSAGLRGHTTVNESGQRVGQAPAFIVDMKAAVRYVKYNQERLPGNVERIITNGTSAGGATSALMGASGNAKFFEGALTTLGAAPATDDIFAVSAYCPIHNLEHADMAYEWQFNGINDWNRSQPVAGSMKNGRPKFEPITGTLSASDQSLSADLKRQFSDYLNGLQLHDANGQALTVSPDGTGTFQNYLVQLLMDSAQAALNKGVDIHKYAGFTVTNGKVTGLDLKAYLTSLTRMKAVPAFDQLDLGSLENRLFGNTTVMNRHFTSFSQAHTTVTAQLAEPELVEAINPLTYLTGKQSAKMAQHWRIRHGAADRDTSFAIPIILATVLQNQGRDVDFALPWDIPHSGDYDLGELFAWIDGLCQ</sequence>
<keyword evidence="2" id="KW-0378">Hydrolase</keyword>
<protein>
    <submittedName>
        <fullName evidence="2">Tannase</fullName>
        <ecNumber evidence="2">3.1.1.20</ecNumber>
    </submittedName>
</protein>
<dbReference type="Pfam" id="PF20434">
    <property type="entry name" value="BD-FAE"/>
    <property type="match status" value="1"/>
</dbReference>
<dbReference type="Gene3D" id="3.40.50.1820">
    <property type="entry name" value="alpha/beta hydrolase"/>
    <property type="match status" value="1"/>
</dbReference>
<dbReference type="NCBIfam" id="NF041556">
    <property type="entry name" value="tannase_B"/>
    <property type="match status" value="1"/>
</dbReference>
<evidence type="ECO:0000313" key="2">
    <source>
        <dbReference type="EMBL" id="AVO20779.1"/>
    </source>
</evidence>
<feature type="domain" description="BD-FAE-like" evidence="1">
    <location>
        <begin position="94"/>
        <end position="210"/>
    </location>
</feature>
<dbReference type="EC" id="3.1.1.20" evidence="2"/>
<evidence type="ECO:0000259" key="1">
    <source>
        <dbReference type="Pfam" id="PF20434"/>
    </source>
</evidence>